<evidence type="ECO:0000256" key="4">
    <source>
        <dbReference type="RuleBase" id="RU000397"/>
    </source>
</evidence>
<dbReference type="InterPro" id="IPR020829">
    <property type="entry name" value="GlycerAld_3-P_DH_cat"/>
</dbReference>
<comment type="subunit">
    <text evidence="2">Homotetramer.</text>
</comment>
<dbReference type="SUPFAM" id="SSF51735">
    <property type="entry name" value="NAD(P)-binding Rossmann-fold domains"/>
    <property type="match status" value="1"/>
</dbReference>
<dbReference type="InterPro" id="IPR020831">
    <property type="entry name" value="GlycerAld/Erythrose_P_DH"/>
</dbReference>
<dbReference type="CDD" id="cd18126">
    <property type="entry name" value="GAPDH_I_C"/>
    <property type="match status" value="1"/>
</dbReference>
<name>A0A0F6SFF3_9BACT</name>
<gene>
    <name evidence="7" type="ORF">DB32_003993</name>
</gene>
<dbReference type="GO" id="GO:0051287">
    <property type="term" value="F:NAD binding"/>
    <property type="evidence" value="ECO:0007669"/>
    <property type="project" value="InterPro"/>
</dbReference>
<evidence type="ECO:0000259" key="6">
    <source>
        <dbReference type="SMART" id="SM00846"/>
    </source>
</evidence>
<dbReference type="GO" id="GO:0016620">
    <property type="term" value="F:oxidoreductase activity, acting on the aldehyde or oxo group of donors, NAD or NADP as acceptor"/>
    <property type="evidence" value="ECO:0007669"/>
    <property type="project" value="InterPro"/>
</dbReference>
<reference evidence="7 8" key="1">
    <citation type="submission" date="2015-03" db="EMBL/GenBank/DDBJ databases">
        <title>Genome assembly of Sandaracinus amylolyticus DSM 53668.</title>
        <authorList>
            <person name="Sharma G."/>
            <person name="Subramanian S."/>
        </authorList>
    </citation>
    <scope>NUCLEOTIDE SEQUENCE [LARGE SCALE GENOMIC DNA]</scope>
    <source>
        <strain evidence="7 8">DSM 53668</strain>
    </source>
</reference>
<organism evidence="7 8">
    <name type="scientific">Sandaracinus amylolyticus</name>
    <dbReference type="NCBI Taxonomy" id="927083"/>
    <lineage>
        <taxon>Bacteria</taxon>
        <taxon>Pseudomonadati</taxon>
        <taxon>Myxococcota</taxon>
        <taxon>Polyangia</taxon>
        <taxon>Polyangiales</taxon>
        <taxon>Sandaracinaceae</taxon>
        <taxon>Sandaracinus</taxon>
    </lineage>
</organism>
<evidence type="ECO:0000256" key="3">
    <source>
        <dbReference type="ARBA" id="ARBA00023002"/>
    </source>
</evidence>
<feature type="region of interest" description="Disordered" evidence="5">
    <location>
        <begin position="18"/>
        <end position="61"/>
    </location>
</feature>
<evidence type="ECO:0000313" key="7">
    <source>
        <dbReference type="EMBL" id="AKF06844.1"/>
    </source>
</evidence>
<comment type="similarity">
    <text evidence="1 4">Belongs to the glyceraldehyde-3-phosphate dehydrogenase family.</text>
</comment>
<dbReference type="Gene3D" id="3.40.50.720">
    <property type="entry name" value="NAD(P)-binding Rossmann-like Domain"/>
    <property type="match status" value="1"/>
</dbReference>
<feature type="region of interest" description="Disordered" evidence="5">
    <location>
        <begin position="73"/>
        <end position="103"/>
    </location>
</feature>
<dbReference type="GO" id="GO:0050661">
    <property type="term" value="F:NADP binding"/>
    <property type="evidence" value="ECO:0007669"/>
    <property type="project" value="InterPro"/>
</dbReference>
<dbReference type="EMBL" id="CP011125">
    <property type="protein sequence ID" value="AKF06844.1"/>
    <property type="molecule type" value="Genomic_DNA"/>
</dbReference>
<evidence type="ECO:0000313" key="8">
    <source>
        <dbReference type="Proteomes" id="UP000034883"/>
    </source>
</evidence>
<dbReference type="Pfam" id="PF02800">
    <property type="entry name" value="Gp_dh_C"/>
    <property type="match status" value="1"/>
</dbReference>
<dbReference type="KEGG" id="samy:DB32_003993"/>
<feature type="domain" description="Glyceraldehyde 3-phosphate dehydrogenase NAD(P) binding" evidence="6">
    <location>
        <begin position="179"/>
        <end position="331"/>
    </location>
</feature>
<evidence type="ECO:0000256" key="1">
    <source>
        <dbReference type="ARBA" id="ARBA00007406"/>
    </source>
</evidence>
<dbReference type="SMART" id="SM00846">
    <property type="entry name" value="Gp_dh_N"/>
    <property type="match status" value="1"/>
</dbReference>
<dbReference type="InterPro" id="IPR006424">
    <property type="entry name" value="Glyceraldehyde-3-P_DH_1"/>
</dbReference>
<keyword evidence="8" id="KW-1185">Reference proteome</keyword>
<dbReference type="AlphaFoldDB" id="A0A0F6SFF3"/>
<dbReference type="STRING" id="927083.DB32_003993"/>
<accession>A0A0F6SFF3</accession>
<dbReference type="Pfam" id="PF00044">
    <property type="entry name" value="Gp_dh_N"/>
    <property type="match status" value="1"/>
</dbReference>
<dbReference type="InterPro" id="IPR020828">
    <property type="entry name" value="GlycerAld_3-P_DH_NAD(P)-bd"/>
</dbReference>
<dbReference type="FunFam" id="3.40.50.720:FF:000001">
    <property type="entry name" value="Glyceraldehyde-3-phosphate dehydrogenase"/>
    <property type="match status" value="1"/>
</dbReference>
<dbReference type="Gene3D" id="3.30.360.10">
    <property type="entry name" value="Dihydrodipicolinate Reductase, domain 2"/>
    <property type="match status" value="1"/>
</dbReference>
<feature type="region of interest" description="Disordered" evidence="5">
    <location>
        <begin position="140"/>
        <end position="169"/>
    </location>
</feature>
<feature type="compositionally biased region" description="Polar residues" evidence="5">
    <location>
        <begin position="85"/>
        <end position="94"/>
    </location>
</feature>
<dbReference type="InterPro" id="IPR036291">
    <property type="entry name" value="NAD(P)-bd_dom_sf"/>
</dbReference>
<dbReference type="NCBIfam" id="TIGR01534">
    <property type="entry name" value="GAPDH-I"/>
    <property type="match status" value="1"/>
</dbReference>
<dbReference type="PRINTS" id="PR00078">
    <property type="entry name" value="G3PDHDRGNASE"/>
</dbReference>
<evidence type="ECO:0000256" key="5">
    <source>
        <dbReference type="SAM" id="MobiDB-lite"/>
    </source>
</evidence>
<proteinExistence type="inferred from homology"/>
<dbReference type="CDD" id="cd05214">
    <property type="entry name" value="GAPDH_I_N"/>
    <property type="match status" value="1"/>
</dbReference>
<protein>
    <submittedName>
        <fullName evidence="7">NAD-dependent glyceraldehyde-3-phosphate dehydrogenase</fullName>
    </submittedName>
</protein>
<dbReference type="FunFam" id="3.30.360.10:FF:000002">
    <property type="entry name" value="Glyceraldehyde-3-phosphate dehydrogenase"/>
    <property type="match status" value="1"/>
</dbReference>
<dbReference type="GO" id="GO:0006006">
    <property type="term" value="P:glucose metabolic process"/>
    <property type="evidence" value="ECO:0007669"/>
    <property type="project" value="InterPro"/>
</dbReference>
<keyword evidence="3" id="KW-0560">Oxidoreductase</keyword>
<sequence>MVERATLVPRAAPWLGANEGSRRQRSSELIRSSASDGHVSRRSHPSEPAGAPRHTDFLRDTPNQLSNRRALASLPSARPRHGTHDTASALTSPRNGGHARASPRARSWLARHDREACWHARSGLRGLGAYLDRAEGRGLDSAPLRQSQHFTRRSSRSRARRARDREGIPKEHRSRIMATRIAINGFGRIGRCVTRVLVDTKNADLELVAINDLTDPATLAHLLKYDSVHGRFDASVEAGSDSISVNGKKIPIFAKKDPGELPWKDLGVDIVLECTGRFRDKAGGEKHIGAGAKRVIISAPGEKDIDGTFCIGINSDKYDPSKHRIVSNASCTTNCLAPITKVIHEAFGVIKGHMVTVHSYTNDQNLLDLPHKDLRRARAAALSMIPSTTGAAKAIGLVMPELKGKLDGTSIRVPTPNVSLTCLTAHVSKKVTKEEVNAALEAAANGALKGILGFEKQPLVSSDYIGDPRSSIVDAAQTSVVGDDLVEVHSWYDNEWGFSHRMVDLTALIAKKGV</sequence>
<feature type="compositionally biased region" description="Basic residues" evidence="5">
    <location>
        <begin position="150"/>
        <end position="162"/>
    </location>
</feature>
<dbReference type="PANTHER" id="PTHR43148">
    <property type="entry name" value="GLYCERALDEHYDE-3-PHOSPHATE DEHYDROGENASE 2"/>
    <property type="match status" value="1"/>
</dbReference>
<dbReference type="PROSITE" id="PS00071">
    <property type="entry name" value="GAPDH"/>
    <property type="match status" value="1"/>
</dbReference>
<dbReference type="SUPFAM" id="SSF55347">
    <property type="entry name" value="Glyceraldehyde-3-phosphate dehydrogenase-like, C-terminal domain"/>
    <property type="match status" value="1"/>
</dbReference>
<evidence type="ECO:0000256" key="2">
    <source>
        <dbReference type="ARBA" id="ARBA00011881"/>
    </source>
</evidence>
<dbReference type="Proteomes" id="UP000034883">
    <property type="component" value="Chromosome"/>
</dbReference>
<dbReference type="InterPro" id="IPR020830">
    <property type="entry name" value="GlycerAld_3-P_DH_AS"/>
</dbReference>